<evidence type="ECO:0000313" key="2">
    <source>
        <dbReference type="EMBL" id="CAK9322739.1"/>
    </source>
</evidence>
<protein>
    <recommendedName>
        <fullName evidence="1">SET domain-containing protein</fullName>
    </recommendedName>
</protein>
<sequence>MQRAVSKKCLKTNEAEEEGEEEHLNSGLLHCAHLVLPWLTSLELASISLSCKSLNATSKSITLRRILDASRSLEKIPIPFHNPIDDRPYAFFLYTPTAIIPNCHFKRQYWGSISNTQSGHIESESMNLVDDWVGGVFGCDCENCGEFESQCPCSSVDGLEDVASECGPRCSCGLECDNRVTQRGISVRLKIMRDEKKGWGLYADELIQEGAFVCEYAGELLTTGEARRRQKIYDARAKGGRFASSLLVVREHLPSGNACLRMNIDATWIGNVARFINHSCDGGNLVTRLNGNGRHWVIN</sequence>
<proteinExistence type="predicted"/>
<dbReference type="SUPFAM" id="SSF82199">
    <property type="entry name" value="SET domain"/>
    <property type="match status" value="1"/>
</dbReference>
<dbReference type="PANTHER" id="PTHR45660:SF89">
    <property type="entry name" value="HISTONE-LYSINE N-METHYLTRANSFERASE SUVR3"/>
    <property type="match status" value="1"/>
</dbReference>
<evidence type="ECO:0000313" key="3">
    <source>
        <dbReference type="Proteomes" id="UP001642487"/>
    </source>
</evidence>
<dbReference type="PROSITE" id="PS50280">
    <property type="entry name" value="SET"/>
    <property type="match status" value="1"/>
</dbReference>
<dbReference type="Pfam" id="PF00856">
    <property type="entry name" value="SET"/>
    <property type="match status" value="1"/>
</dbReference>
<organism evidence="2 3">
    <name type="scientific">Citrullus colocynthis</name>
    <name type="common">colocynth</name>
    <dbReference type="NCBI Taxonomy" id="252529"/>
    <lineage>
        <taxon>Eukaryota</taxon>
        <taxon>Viridiplantae</taxon>
        <taxon>Streptophyta</taxon>
        <taxon>Embryophyta</taxon>
        <taxon>Tracheophyta</taxon>
        <taxon>Spermatophyta</taxon>
        <taxon>Magnoliopsida</taxon>
        <taxon>eudicotyledons</taxon>
        <taxon>Gunneridae</taxon>
        <taxon>Pentapetalae</taxon>
        <taxon>rosids</taxon>
        <taxon>fabids</taxon>
        <taxon>Cucurbitales</taxon>
        <taxon>Cucurbitaceae</taxon>
        <taxon>Benincaseae</taxon>
        <taxon>Citrullus</taxon>
    </lineage>
</organism>
<dbReference type="InterPro" id="IPR051357">
    <property type="entry name" value="H3K9_HMTase_SUVAR3-9"/>
</dbReference>
<dbReference type="Proteomes" id="UP001642487">
    <property type="component" value="Chromosome 5"/>
</dbReference>
<reference evidence="2 3" key="1">
    <citation type="submission" date="2024-03" db="EMBL/GenBank/DDBJ databases">
        <authorList>
            <person name="Gkanogiannis A."/>
            <person name="Becerra Lopez-Lavalle L."/>
        </authorList>
    </citation>
    <scope>NUCLEOTIDE SEQUENCE [LARGE SCALE GENOMIC DNA]</scope>
</reference>
<name>A0ABP0YQE3_9ROSI</name>
<evidence type="ECO:0000259" key="1">
    <source>
        <dbReference type="PROSITE" id="PS50280"/>
    </source>
</evidence>
<dbReference type="InterPro" id="IPR001214">
    <property type="entry name" value="SET_dom"/>
</dbReference>
<accession>A0ABP0YQE3</accession>
<dbReference type="PANTHER" id="PTHR45660">
    <property type="entry name" value="HISTONE-LYSINE N-METHYLTRANSFERASE SETMAR"/>
    <property type="match status" value="1"/>
</dbReference>
<dbReference type="Gene3D" id="2.170.270.10">
    <property type="entry name" value="SET domain"/>
    <property type="match status" value="1"/>
</dbReference>
<keyword evidence="3" id="KW-1185">Reference proteome</keyword>
<feature type="domain" description="SET" evidence="1">
    <location>
        <begin position="187"/>
        <end position="299"/>
    </location>
</feature>
<dbReference type="EMBL" id="OZ021739">
    <property type="protein sequence ID" value="CAK9322739.1"/>
    <property type="molecule type" value="Genomic_DNA"/>
</dbReference>
<dbReference type="SMART" id="SM00317">
    <property type="entry name" value="SET"/>
    <property type="match status" value="1"/>
</dbReference>
<dbReference type="InterPro" id="IPR046341">
    <property type="entry name" value="SET_dom_sf"/>
</dbReference>
<gene>
    <name evidence="2" type="ORF">CITCOLO1_LOCUS14899</name>
</gene>